<proteinExistence type="predicted"/>
<accession>A0A7J5U562</accession>
<dbReference type="SMART" id="SM00862">
    <property type="entry name" value="Trans_reg_C"/>
    <property type="match status" value="1"/>
</dbReference>
<dbReference type="InterPro" id="IPR036388">
    <property type="entry name" value="WH-like_DNA-bd_sf"/>
</dbReference>
<dbReference type="Pfam" id="PF00486">
    <property type="entry name" value="Trans_reg_C"/>
    <property type="match status" value="1"/>
</dbReference>
<feature type="DNA-binding region" description="OmpR/PhoB-type" evidence="2">
    <location>
        <begin position="199"/>
        <end position="296"/>
    </location>
</feature>
<dbReference type="Gene3D" id="1.10.10.10">
    <property type="entry name" value="Winged helix-like DNA-binding domain superfamily/Winged helix DNA-binding domain"/>
    <property type="match status" value="1"/>
</dbReference>
<evidence type="ECO:0000313" key="4">
    <source>
        <dbReference type="EMBL" id="KAB7732833.1"/>
    </source>
</evidence>
<evidence type="ECO:0000256" key="2">
    <source>
        <dbReference type="PROSITE-ProRule" id="PRU01091"/>
    </source>
</evidence>
<dbReference type="Proteomes" id="UP000488299">
    <property type="component" value="Unassembled WGS sequence"/>
</dbReference>
<dbReference type="AlphaFoldDB" id="A0A7J5U562"/>
<keyword evidence="5" id="KW-1185">Reference proteome</keyword>
<protein>
    <submittedName>
        <fullName evidence="4">Winged helix family transcriptional regulator</fullName>
    </submittedName>
</protein>
<dbReference type="InterPro" id="IPR016032">
    <property type="entry name" value="Sig_transdc_resp-reg_C-effctor"/>
</dbReference>
<name>A0A7J5U562_9BACT</name>
<dbReference type="GO" id="GO:0003677">
    <property type="term" value="F:DNA binding"/>
    <property type="evidence" value="ECO:0007669"/>
    <property type="project" value="UniProtKB-UniRule"/>
</dbReference>
<dbReference type="InterPro" id="IPR001867">
    <property type="entry name" value="OmpR/PhoB-type_DNA-bd"/>
</dbReference>
<sequence>MKQTRLFGLLALGLALMLAGWFTIRSVEATPSADRNRADAVNLALRRTAHHLLRHAGDSTSRIAPVSQPDAQTFRLALSRSFNYDQLPRLLQTSFEQYQIRGTYDVAVLDCDTQTLQLGYTASDLLANETVPCGGRDQQAGCLTLQVTFRETAPATSSAAVGWGLASLALFLGFVYTAWPRPTPEPLAPTAPQPQVQAPVGLTIGSVYFDPNNQTVRIGEVSHTLTYREAKLLRLFAEHPNELLTREAILGAVWEDEGVTVGRSVDVFVSRLRKLLQPDPTLKLVAVHGVGYRLTVANW</sequence>
<evidence type="ECO:0000256" key="1">
    <source>
        <dbReference type="ARBA" id="ARBA00023125"/>
    </source>
</evidence>
<dbReference type="GO" id="GO:0006355">
    <property type="term" value="P:regulation of DNA-templated transcription"/>
    <property type="evidence" value="ECO:0007669"/>
    <property type="project" value="InterPro"/>
</dbReference>
<dbReference type="CDD" id="cd00383">
    <property type="entry name" value="trans_reg_C"/>
    <property type="match status" value="1"/>
</dbReference>
<dbReference type="RefSeq" id="WP_152122482.1">
    <property type="nucleotide sequence ID" value="NZ_WELI01000001.1"/>
</dbReference>
<feature type="domain" description="OmpR/PhoB-type" evidence="3">
    <location>
        <begin position="199"/>
        <end position="296"/>
    </location>
</feature>
<dbReference type="GO" id="GO:0000160">
    <property type="term" value="P:phosphorelay signal transduction system"/>
    <property type="evidence" value="ECO:0007669"/>
    <property type="project" value="InterPro"/>
</dbReference>
<organism evidence="4 5">
    <name type="scientific">Rudanella paleaurantiibacter</name>
    <dbReference type="NCBI Taxonomy" id="2614655"/>
    <lineage>
        <taxon>Bacteria</taxon>
        <taxon>Pseudomonadati</taxon>
        <taxon>Bacteroidota</taxon>
        <taxon>Cytophagia</taxon>
        <taxon>Cytophagales</taxon>
        <taxon>Cytophagaceae</taxon>
        <taxon>Rudanella</taxon>
    </lineage>
</organism>
<evidence type="ECO:0000313" key="5">
    <source>
        <dbReference type="Proteomes" id="UP000488299"/>
    </source>
</evidence>
<gene>
    <name evidence="4" type="ORF">F5984_02470</name>
</gene>
<keyword evidence="1 2" id="KW-0238">DNA-binding</keyword>
<comment type="caution">
    <text evidence="4">The sequence shown here is derived from an EMBL/GenBank/DDBJ whole genome shotgun (WGS) entry which is preliminary data.</text>
</comment>
<dbReference type="SUPFAM" id="SSF46894">
    <property type="entry name" value="C-terminal effector domain of the bipartite response regulators"/>
    <property type="match status" value="1"/>
</dbReference>
<evidence type="ECO:0000259" key="3">
    <source>
        <dbReference type="PROSITE" id="PS51755"/>
    </source>
</evidence>
<dbReference type="EMBL" id="WELI01000001">
    <property type="protein sequence ID" value="KAB7732833.1"/>
    <property type="molecule type" value="Genomic_DNA"/>
</dbReference>
<dbReference type="PROSITE" id="PS51755">
    <property type="entry name" value="OMPR_PHOB"/>
    <property type="match status" value="1"/>
</dbReference>
<reference evidence="4 5" key="1">
    <citation type="submission" date="2019-10" db="EMBL/GenBank/DDBJ databases">
        <title>Rudanella paleaurantiibacter sp. nov., isolated from sludge.</title>
        <authorList>
            <person name="Xu S.Q."/>
        </authorList>
    </citation>
    <scope>NUCLEOTIDE SEQUENCE [LARGE SCALE GENOMIC DNA]</scope>
    <source>
        <strain evidence="4 5">HX-22-17</strain>
    </source>
</reference>